<feature type="region of interest" description="Disordered" evidence="1">
    <location>
        <begin position="134"/>
        <end position="162"/>
    </location>
</feature>
<accession>A0A4Y2JLL9</accession>
<dbReference type="Proteomes" id="UP000499080">
    <property type="component" value="Unassembled WGS sequence"/>
</dbReference>
<sequence>MLILFPTILMHLFLLSFPTESLNSERISEVLKSEKINPMKKHRSTREIQNEELDPGKVFESAVQLLNDIKPDLLKFTSSLMRKRRAERHNVFPPDHLPNCKDEIGNRCHRTRHMKRKRPHNAAKQKKYNLPKREGKRTVAAVKGKTAYPKATTSHRRPNNSTVKSFDYEDMIFTPTMYEDITATQPGVFDSIIYLFGNKQATRSVASTIEGFELPSEFQPSVKTEQSDEVTEQYRLTPQMFLPQPPANRNQMPQAVQAPQVFQSNRNQNLQPANTNQNLQAVEIPQAFPFNRNQITQPVQTPQAFQFNRNQILQPANRNQISQTFQTSQVLKSRQPIWSESGVTGNFQQPQVFQSRQPIWKEDSVTGNFQQPQVFQSRQPIWKEDSATGNFQQPQQLQPMENKNMFLPRYNRGPIKYPDRNYRGDSWVNDDYATSGQVALKSIKFKTHSLPENNPIGFQNDIDANAEDSRLVLRSSNSFPESQDHTRKPLQETLRNVDTDFRKSNRAAQVREAHIGALDRENSINLEISNASRQAEIQQARLEQYLNNYEGRRIAVRNKLNGKSVRNSNETVQRKEISQDKQVKKKAYITLKPASVTSPTAHLRQRKKTKSFNYYPRKRYSDSQILHQSGHSSNPYWKDNSEQEASLFNDLMDDVYYDEPNYEAHSTYYY</sequence>
<keyword evidence="2" id="KW-0732">Signal</keyword>
<dbReference type="AlphaFoldDB" id="A0A4Y2JLL9"/>
<feature type="chain" id="PRO_5021333900" evidence="2">
    <location>
        <begin position="25"/>
        <end position="670"/>
    </location>
</feature>
<protein>
    <submittedName>
        <fullName evidence="3">Uncharacterized protein</fullName>
    </submittedName>
</protein>
<dbReference type="EMBL" id="BGPR01003690">
    <property type="protein sequence ID" value="GBM91271.1"/>
    <property type="molecule type" value="Genomic_DNA"/>
</dbReference>
<keyword evidence="4" id="KW-1185">Reference proteome</keyword>
<reference evidence="3 4" key="1">
    <citation type="journal article" date="2019" name="Sci. Rep.">
        <title>Orb-weaving spider Araneus ventricosus genome elucidates the spidroin gene catalogue.</title>
        <authorList>
            <person name="Kono N."/>
            <person name="Nakamura H."/>
            <person name="Ohtoshi R."/>
            <person name="Moran D.A.P."/>
            <person name="Shinohara A."/>
            <person name="Yoshida Y."/>
            <person name="Fujiwara M."/>
            <person name="Mori M."/>
            <person name="Tomita M."/>
            <person name="Arakawa K."/>
        </authorList>
    </citation>
    <scope>NUCLEOTIDE SEQUENCE [LARGE SCALE GENOMIC DNA]</scope>
</reference>
<gene>
    <name evidence="3" type="ORF">AVEN_7707_1</name>
</gene>
<evidence type="ECO:0000256" key="2">
    <source>
        <dbReference type="SAM" id="SignalP"/>
    </source>
</evidence>
<proteinExistence type="predicted"/>
<evidence type="ECO:0000313" key="4">
    <source>
        <dbReference type="Proteomes" id="UP000499080"/>
    </source>
</evidence>
<evidence type="ECO:0000313" key="3">
    <source>
        <dbReference type="EMBL" id="GBM91271.1"/>
    </source>
</evidence>
<feature type="signal peptide" evidence="2">
    <location>
        <begin position="1"/>
        <end position="24"/>
    </location>
</feature>
<organism evidence="3 4">
    <name type="scientific">Araneus ventricosus</name>
    <name type="common">Orbweaver spider</name>
    <name type="synonym">Epeira ventricosa</name>
    <dbReference type="NCBI Taxonomy" id="182803"/>
    <lineage>
        <taxon>Eukaryota</taxon>
        <taxon>Metazoa</taxon>
        <taxon>Ecdysozoa</taxon>
        <taxon>Arthropoda</taxon>
        <taxon>Chelicerata</taxon>
        <taxon>Arachnida</taxon>
        <taxon>Araneae</taxon>
        <taxon>Araneomorphae</taxon>
        <taxon>Entelegynae</taxon>
        <taxon>Araneoidea</taxon>
        <taxon>Araneidae</taxon>
        <taxon>Araneus</taxon>
    </lineage>
</organism>
<comment type="caution">
    <text evidence="3">The sequence shown here is derived from an EMBL/GenBank/DDBJ whole genome shotgun (WGS) entry which is preliminary data.</text>
</comment>
<name>A0A4Y2JLL9_ARAVE</name>
<evidence type="ECO:0000256" key="1">
    <source>
        <dbReference type="SAM" id="MobiDB-lite"/>
    </source>
</evidence>